<evidence type="ECO:0000256" key="5">
    <source>
        <dbReference type="ARBA" id="ARBA00022723"/>
    </source>
</evidence>
<dbReference type="InterPro" id="IPR000086">
    <property type="entry name" value="NUDIX_hydrolase_dom"/>
</dbReference>
<evidence type="ECO:0000256" key="1">
    <source>
        <dbReference type="ARBA" id="ARBA00001946"/>
    </source>
</evidence>
<dbReference type="InterPro" id="IPR020084">
    <property type="entry name" value="NUDIX_hydrolase_CS"/>
</dbReference>
<dbReference type="GO" id="GO:0005829">
    <property type="term" value="C:cytosol"/>
    <property type="evidence" value="ECO:0007669"/>
    <property type="project" value="TreeGrafter"/>
</dbReference>
<dbReference type="STRING" id="29364.SAMN04487772_101127"/>
<dbReference type="InterPro" id="IPR049734">
    <property type="entry name" value="NudC-like_C"/>
</dbReference>
<proteinExistence type="inferred from homology"/>
<keyword evidence="6" id="KW-0378">Hydrolase</keyword>
<comment type="similarity">
    <text evidence="3">Belongs to the Nudix hydrolase family. NudC subfamily.</text>
</comment>
<dbReference type="Gene3D" id="3.90.79.10">
    <property type="entry name" value="Nucleoside Triphosphate Pyrophosphohydrolase"/>
    <property type="match status" value="1"/>
</dbReference>
<dbReference type="Proteomes" id="UP000199800">
    <property type="component" value="Unassembled WGS sequence"/>
</dbReference>
<dbReference type="Gene3D" id="3.90.79.20">
    <property type="match status" value="1"/>
</dbReference>
<evidence type="ECO:0000256" key="2">
    <source>
        <dbReference type="ARBA" id="ARBA00001947"/>
    </source>
</evidence>
<reference evidence="11 12" key="1">
    <citation type="submission" date="2016-10" db="EMBL/GenBank/DDBJ databases">
        <authorList>
            <person name="de Groot N.N."/>
        </authorList>
    </citation>
    <scope>NUCLEOTIDE SEQUENCE [LARGE SCALE GENOMIC DNA]</scope>
    <source>
        <strain evidence="11 12">DSM 1801</strain>
    </source>
</reference>
<dbReference type="GO" id="GO:0019677">
    <property type="term" value="P:NAD+ catabolic process"/>
    <property type="evidence" value="ECO:0007669"/>
    <property type="project" value="TreeGrafter"/>
</dbReference>
<dbReference type="OrthoDB" id="9787476at2"/>
<keyword evidence="5" id="KW-0479">Metal-binding</keyword>
<dbReference type="SUPFAM" id="SSF55811">
    <property type="entry name" value="Nudix"/>
    <property type="match status" value="1"/>
</dbReference>
<gene>
    <name evidence="11" type="ORF">SAMN04487772_101127</name>
</gene>
<comment type="cofactor">
    <cofactor evidence="2">
        <name>Zn(2+)</name>
        <dbReference type="ChEBI" id="CHEBI:29105"/>
    </cofactor>
</comment>
<evidence type="ECO:0000313" key="12">
    <source>
        <dbReference type="Proteomes" id="UP000199800"/>
    </source>
</evidence>
<evidence type="ECO:0000256" key="4">
    <source>
        <dbReference type="ARBA" id="ARBA00012381"/>
    </source>
</evidence>
<organism evidence="11 12">
    <name type="scientific">[Clostridium] polysaccharolyticum</name>
    <dbReference type="NCBI Taxonomy" id="29364"/>
    <lineage>
        <taxon>Bacteria</taxon>
        <taxon>Bacillati</taxon>
        <taxon>Bacillota</taxon>
        <taxon>Clostridia</taxon>
        <taxon>Lachnospirales</taxon>
        <taxon>Lachnospiraceae</taxon>
    </lineage>
</organism>
<comment type="cofactor">
    <cofactor evidence="1">
        <name>Mg(2+)</name>
        <dbReference type="ChEBI" id="CHEBI:18420"/>
    </cofactor>
</comment>
<dbReference type="InterPro" id="IPR050241">
    <property type="entry name" value="NAD-cap_RNA_hydrolase_NudC"/>
</dbReference>
<dbReference type="PANTHER" id="PTHR42904">
    <property type="entry name" value="NUDIX HYDROLASE, NUDC SUBFAMILY"/>
    <property type="match status" value="1"/>
</dbReference>
<accession>A0A1H9Y4D9</accession>
<keyword evidence="7" id="KW-0460">Magnesium</keyword>
<feature type="domain" description="Nudix hydrolase" evidence="10">
    <location>
        <begin position="145"/>
        <end position="281"/>
    </location>
</feature>
<dbReference type="CDD" id="cd03429">
    <property type="entry name" value="NUDIX_NADH_pyrophosphatase_Nudt13"/>
    <property type="match status" value="1"/>
</dbReference>
<dbReference type="NCBIfam" id="NF001299">
    <property type="entry name" value="PRK00241.1"/>
    <property type="match status" value="1"/>
</dbReference>
<keyword evidence="12" id="KW-1185">Reference proteome</keyword>
<evidence type="ECO:0000256" key="6">
    <source>
        <dbReference type="ARBA" id="ARBA00022801"/>
    </source>
</evidence>
<dbReference type="GO" id="GO:0046872">
    <property type="term" value="F:metal ion binding"/>
    <property type="evidence" value="ECO:0007669"/>
    <property type="project" value="UniProtKB-KW"/>
</dbReference>
<dbReference type="InterPro" id="IPR015797">
    <property type="entry name" value="NUDIX_hydrolase-like_dom_sf"/>
</dbReference>
<dbReference type="EMBL" id="FOHN01000001">
    <property type="protein sequence ID" value="SES63626.1"/>
    <property type="molecule type" value="Genomic_DNA"/>
</dbReference>
<evidence type="ECO:0000256" key="3">
    <source>
        <dbReference type="ARBA" id="ARBA00009595"/>
    </source>
</evidence>
<dbReference type="Pfam" id="PF00293">
    <property type="entry name" value="NUDIX"/>
    <property type="match status" value="1"/>
</dbReference>
<evidence type="ECO:0000256" key="9">
    <source>
        <dbReference type="ARBA" id="ARBA00023679"/>
    </source>
</evidence>
<dbReference type="GO" id="GO:0006742">
    <property type="term" value="P:NADP+ catabolic process"/>
    <property type="evidence" value="ECO:0007669"/>
    <property type="project" value="TreeGrafter"/>
</dbReference>
<sequence>MLHEIKPSFENAFRKKEPEENDLALVYTEEGNLFVKEGETIRLPKIQELVMDKETVLRYGFAIGNISYYIVLESVALKEETEVIATKDLRILPLETIRFASLLGKQLWRFFNTRKYCGCCGSKTGLSDTEQAVICPQCSHVEYPKISPAVIVAIMNGDKLLMTKYAHGNYTKYALVAGFVEFGEDFEQAVAREVWEEVGLHVKNVTYYKNQPWPLTDSQMVGYFAELDGDDKVTLQEDELSEATWFSRDEIPVNPNSISVSYELIEAVRSGKAKEYIKEKASRR</sequence>
<keyword evidence="8" id="KW-0520">NAD</keyword>
<name>A0A1H9Y4D9_9FIRM</name>
<dbReference type="EC" id="3.6.1.22" evidence="4"/>
<dbReference type="RefSeq" id="WP_092474961.1">
    <property type="nucleotide sequence ID" value="NZ_FOHN01000001.1"/>
</dbReference>
<dbReference type="PROSITE" id="PS00893">
    <property type="entry name" value="NUDIX_BOX"/>
    <property type="match status" value="1"/>
</dbReference>
<dbReference type="PANTHER" id="PTHR42904:SF6">
    <property type="entry name" value="NAD-CAPPED RNA HYDROLASE NUDT12"/>
    <property type="match status" value="1"/>
</dbReference>
<comment type="catalytic activity">
    <reaction evidence="9">
        <text>a 5'-end NAD(+)-phospho-ribonucleoside in mRNA + H2O = a 5'-end phospho-adenosine-phospho-ribonucleoside in mRNA + beta-nicotinamide D-ribonucleotide + 2 H(+)</text>
        <dbReference type="Rhea" id="RHEA:60876"/>
        <dbReference type="Rhea" id="RHEA-COMP:15698"/>
        <dbReference type="Rhea" id="RHEA-COMP:15719"/>
        <dbReference type="ChEBI" id="CHEBI:14649"/>
        <dbReference type="ChEBI" id="CHEBI:15377"/>
        <dbReference type="ChEBI" id="CHEBI:15378"/>
        <dbReference type="ChEBI" id="CHEBI:144029"/>
        <dbReference type="ChEBI" id="CHEBI:144051"/>
    </reaction>
    <physiologicalReaction direction="left-to-right" evidence="9">
        <dbReference type="Rhea" id="RHEA:60877"/>
    </physiologicalReaction>
</comment>
<evidence type="ECO:0000313" key="11">
    <source>
        <dbReference type="EMBL" id="SES63626.1"/>
    </source>
</evidence>
<evidence type="ECO:0000256" key="7">
    <source>
        <dbReference type="ARBA" id="ARBA00022842"/>
    </source>
</evidence>
<evidence type="ECO:0000259" key="10">
    <source>
        <dbReference type="PROSITE" id="PS51462"/>
    </source>
</evidence>
<dbReference type="AlphaFoldDB" id="A0A1H9Y4D9"/>
<dbReference type="GO" id="GO:0035529">
    <property type="term" value="F:NADH pyrophosphatase activity"/>
    <property type="evidence" value="ECO:0007669"/>
    <property type="project" value="TreeGrafter"/>
</dbReference>
<protein>
    <recommendedName>
        <fullName evidence="4">NAD(+) diphosphatase</fullName>
        <ecNumber evidence="4">3.6.1.22</ecNumber>
    </recommendedName>
</protein>
<evidence type="ECO:0000256" key="8">
    <source>
        <dbReference type="ARBA" id="ARBA00023027"/>
    </source>
</evidence>
<dbReference type="PROSITE" id="PS51462">
    <property type="entry name" value="NUDIX"/>
    <property type="match status" value="1"/>
</dbReference>